<evidence type="ECO:0000313" key="2">
    <source>
        <dbReference type="Proteomes" id="UP001054889"/>
    </source>
</evidence>
<accession>A0AAV5FHG1</accession>
<dbReference type="Proteomes" id="UP001054889">
    <property type="component" value="Unassembled WGS sequence"/>
</dbReference>
<gene>
    <name evidence="1" type="primary">gb23904</name>
    <name evidence="1" type="ORF">PR202_gb23904</name>
</gene>
<comment type="caution">
    <text evidence="1">The sequence shown here is derived from an EMBL/GenBank/DDBJ whole genome shotgun (WGS) entry which is preliminary data.</text>
</comment>
<reference evidence="1" key="2">
    <citation type="submission" date="2021-12" db="EMBL/GenBank/DDBJ databases">
        <title>Resequencing data analysis of finger millet.</title>
        <authorList>
            <person name="Hatakeyama M."/>
            <person name="Aluri S."/>
            <person name="Balachadran M.T."/>
            <person name="Sivarajan S.R."/>
            <person name="Poveda L."/>
            <person name="Shimizu-Inatsugi R."/>
            <person name="Schlapbach R."/>
            <person name="Sreeman S.M."/>
            <person name="Shimizu K.K."/>
        </authorList>
    </citation>
    <scope>NUCLEOTIDE SEQUENCE</scope>
</reference>
<sequence length="704" mass="75698">MKTESILLKIYTKGPLDSLSIEHGELLVLLSCDGGLHDGLRIHHAIVLQKDLDQVLGEAADHGDSRLRRRHRRGARVAQVPEDDLRHGVAVPGIPELAADHLVVRLPMVRRRRLIKLHIAEHEDGPDHLVLWQPPVHRRAEDPIKHRLEVGVHVPLHALHEAELLLEGLALDLVDLGALAERDNPAGPRLDAELRDEQAERATHLHGRAAHAPGYVAHGDAVAERALHAEVVDHAAPLQLRHVVHHAAEGGGRDLVRQQRAGGDLGLAGLYVLQVLGEALLVVLLEQLLVAPHGHRGHAGVGQLRPPLRAHVHLGELEHLAERDQHLAAEAAERAVRVVLLGKVSVLGCGVLGEEAARDGLAEEGGAVEGRAWRGAPFGSESDLPPLAARGELLHVRGQEVGEELGHAVEEEAVGVVTVVRFERLHGELRCLAHLLAHHLLLLLLIDLHRFRLLIIIICQLGAPWLQGGELAADGARELGRRGRGELTAALSARRLGDADLVGLAHGLLGGGLLLGELADVGAMDEAVEQLGEVLEVAELGEGRDVAGERLGVLLVHPQCGGVEPLLVRLAGAAHAAEVAGELERRERVLGPRRGEEGGHSLGRRVGYHLEEEVHARVPRAGVGRRVVLGARHWRRRPRGLGDSELGGRRPVEAGVEEVEERVRGRVLRGAAVRGRVRAANDGWTEENGGGHGGGGDWIGLVDC</sequence>
<dbReference type="AlphaFoldDB" id="A0AAV5FHG1"/>
<reference evidence="1" key="1">
    <citation type="journal article" date="2018" name="DNA Res.">
        <title>Multiple hybrid de novo genome assembly of finger millet, an orphan allotetraploid crop.</title>
        <authorList>
            <person name="Hatakeyama M."/>
            <person name="Aluri S."/>
            <person name="Balachadran M.T."/>
            <person name="Sivarajan S.R."/>
            <person name="Patrignani A."/>
            <person name="Gruter S."/>
            <person name="Poveda L."/>
            <person name="Shimizu-Inatsugi R."/>
            <person name="Baeten J."/>
            <person name="Francoijs K.J."/>
            <person name="Nataraja K.N."/>
            <person name="Reddy Y.A.N."/>
            <person name="Phadnis S."/>
            <person name="Ravikumar R.L."/>
            <person name="Schlapbach R."/>
            <person name="Sreeman S.M."/>
            <person name="Shimizu K.K."/>
        </authorList>
    </citation>
    <scope>NUCLEOTIDE SEQUENCE</scope>
</reference>
<keyword evidence="2" id="KW-1185">Reference proteome</keyword>
<evidence type="ECO:0000313" key="1">
    <source>
        <dbReference type="EMBL" id="GJN35159.1"/>
    </source>
</evidence>
<name>A0AAV5FHG1_ELECO</name>
<proteinExistence type="predicted"/>
<protein>
    <submittedName>
        <fullName evidence="1">Uncharacterized protein</fullName>
    </submittedName>
</protein>
<organism evidence="1 2">
    <name type="scientific">Eleusine coracana subsp. coracana</name>
    <dbReference type="NCBI Taxonomy" id="191504"/>
    <lineage>
        <taxon>Eukaryota</taxon>
        <taxon>Viridiplantae</taxon>
        <taxon>Streptophyta</taxon>
        <taxon>Embryophyta</taxon>
        <taxon>Tracheophyta</taxon>
        <taxon>Spermatophyta</taxon>
        <taxon>Magnoliopsida</taxon>
        <taxon>Liliopsida</taxon>
        <taxon>Poales</taxon>
        <taxon>Poaceae</taxon>
        <taxon>PACMAD clade</taxon>
        <taxon>Chloridoideae</taxon>
        <taxon>Cynodonteae</taxon>
        <taxon>Eleusininae</taxon>
        <taxon>Eleusine</taxon>
    </lineage>
</organism>
<dbReference type="EMBL" id="BQKI01000087">
    <property type="protein sequence ID" value="GJN35159.1"/>
    <property type="molecule type" value="Genomic_DNA"/>
</dbReference>